<dbReference type="EMBL" id="JANFNG010000048">
    <property type="protein sequence ID" value="MCQ4084992.1"/>
    <property type="molecule type" value="Genomic_DNA"/>
</dbReference>
<evidence type="ECO:0000313" key="12">
    <source>
        <dbReference type="Proteomes" id="UP001057702"/>
    </source>
</evidence>
<protein>
    <recommendedName>
        <fullName evidence="3">proton-translocating NAD(P)(+) transhydrogenase</fullName>
        <ecNumber evidence="3">7.1.1.1</ecNumber>
    </recommendedName>
</protein>
<keyword evidence="4" id="KW-0547">Nucleotide-binding</keyword>
<dbReference type="EC" id="7.1.1.1" evidence="3"/>
<keyword evidence="12" id="KW-1185">Reference proteome</keyword>
<dbReference type="RefSeq" id="WP_255924083.1">
    <property type="nucleotide sequence ID" value="NZ_JANFNG010000048.1"/>
</dbReference>
<evidence type="ECO:0000256" key="2">
    <source>
        <dbReference type="ARBA" id="ARBA00005689"/>
    </source>
</evidence>
<keyword evidence="6" id="KW-1278">Translocase</keyword>
<dbReference type="SMART" id="SM01002">
    <property type="entry name" value="AlaDh_PNT_C"/>
    <property type="match status" value="1"/>
</dbReference>
<evidence type="ECO:0000256" key="5">
    <source>
        <dbReference type="ARBA" id="ARBA00022857"/>
    </source>
</evidence>
<dbReference type="SUPFAM" id="SSF52283">
    <property type="entry name" value="Formate/glycerate dehydrogenase catalytic domain-like"/>
    <property type="match status" value="1"/>
</dbReference>
<evidence type="ECO:0000313" key="11">
    <source>
        <dbReference type="EMBL" id="MCQ4084992.1"/>
    </source>
</evidence>
<comment type="caution">
    <text evidence="11">The sequence shown here is derived from an EMBL/GenBank/DDBJ whole genome shotgun (WGS) entry which is preliminary data.</text>
</comment>
<dbReference type="CDD" id="cd05304">
    <property type="entry name" value="Rubrum_tdh"/>
    <property type="match status" value="1"/>
</dbReference>
<feature type="domain" description="Alanine dehydrogenase/pyridine nucleotide transhydrogenase N-terminal" evidence="10">
    <location>
        <begin position="8"/>
        <end position="143"/>
    </location>
</feature>
<dbReference type="InterPro" id="IPR036291">
    <property type="entry name" value="NAD(P)-bd_dom_sf"/>
</dbReference>
<evidence type="ECO:0000256" key="4">
    <source>
        <dbReference type="ARBA" id="ARBA00022741"/>
    </source>
</evidence>
<keyword evidence="7" id="KW-0520">NAD</keyword>
<comment type="catalytic activity">
    <reaction evidence="8">
        <text>NAD(+) + NADPH + H(+)(in) = NADH + NADP(+) + H(+)(out)</text>
        <dbReference type="Rhea" id="RHEA:47992"/>
        <dbReference type="ChEBI" id="CHEBI:15378"/>
        <dbReference type="ChEBI" id="CHEBI:57540"/>
        <dbReference type="ChEBI" id="CHEBI:57783"/>
        <dbReference type="ChEBI" id="CHEBI:57945"/>
        <dbReference type="ChEBI" id="CHEBI:58349"/>
        <dbReference type="EC" id="7.1.1.1"/>
    </reaction>
</comment>
<dbReference type="SMART" id="SM01003">
    <property type="entry name" value="AlaDh_PNT_N"/>
    <property type="match status" value="1"/>
</dbReference>
<evidence type="ECO:0000256" key="6">
    <source>
        <dbReference type="ARBA" id="ARBA00022967"/>
    </source>
</evidence>
<dbReference type="Pfam" id="PF01262">
    <property type="entry name" value="AlaDh_PNT_C"/>
    <property type="match status" value="1"/>
</dbReference>
<gene>
    <name evidence="11" type="ORF">NGB36_31635</name>
</gene>
<dbReference type="PROSITE" id="PS00837">
    <property type="entry name" value="ALADH_PNT_2"/>
    <property type="match status" value="1"/>
</dbReference>
<dbReference type="Gene3D" id="3.40.50.720">
    <property type="entry name" value="NAD(P)-binding Rossmann-like Domain"/>
    <property type="match status" value="2"/>
</dbReference>
<comment type="similarity">
    <text evidence="2">Belongs to the AlaDH/PNT family.</text>
</comment>
<dbReference type="InterPro" id="IPR007698">
    <property type="entry name" value="AlaDH/PNT_NAD(H)-bd"/>
</dbReference>
<keyword evidence="5" id="KW-0521">NADP</keyword>
<proteinExistence type="inferred from homology"/>
<dbReference type="PANTHER" id="PTHR10160:SF19">
    <property type="entry name" value="PROTON-TRANSLOCATING NAD(P)(+) TRANSHYDROGENASE"/>
    <property type="match status" value="1"/>
</dbReference>
<dbReference type="SUPFAM" id="SSF51735">
    <property type="entry name" value="NAD(P)-binding Rossmann-fold domains"/>
    <property type="match status" value="1"/>
</dbReference>
<name>A0ABT1Q518_9ACTN</name>
<evidence type="ECO:0000256" key="1">
    <source>
        <dbReference type="ARBA" id="ARBA00003943"/>
    </source>
</evidence>
<dbReference type="InterPro" id="IPR008143">
    <property type="entry name" value="Ala_DH/PNT_CS2"/>
</dbReference>
<dbReference type="PANTHER" id="PTHR10160">
    <property type="entry name" value="NAD(P) TRANSHYDROGENASE"/>
    <property type="match status" value="1"/>
</dbReference>
<feature type="domain" description="Alanine dehydrogenase/pyridine nucleotide transhydrogenase NAD(H)-binding" evidence="9">
    <location>
        <begin position="152"/>
        <end position="318"/>
    </location>
</feature>
<evidence type="ECO:0000259" key="9">
    <source>
        <dbReference type="SMART" id="SM01002"/>
    </source>
</evidence>
<dbReference type="Pfam" id="PF05222">
    <property type="entry name" value="AlaDh_PNT_N"/>
    <property type="match status" value="1"/>
</dbReference>
<organism evidence="11 12">
    <name type="scientific">Streptomyces humicola</name>
    <dbReference type="NCBI Taxonomy" id="2953240"/>
    <lineage>
        <taxon>Bacteria</taxon>
        <taxon>Bacillati</taxon>
        <taxon>Actinomycetota</taxon>
        <taxon>Actinomycetes</taxon>
        <taxon>Kitasatosporales</taxon>
        <taxon>Streptomycetaceae</taxon>
        <taxon>Streptomyces</taxon>
    </lineage>
</organism>
<reference evidence="11" key="1">
    <citation type="submission" date="2022-06" db="EMBL/GenBank/DDBJ databases">
        <title>Draft genome sequence of Streptomyces sp. RB6PN25 isolated from peat swamp forest in Thailand.</title>
        <authorList>
            <person name="Duangmal K."/>
            <person name="Klaysubun C."/>
        </authorList>
    </citation>
    <scope>NUCLEOTIDE SEQUENCE</scope>
    <source>
        <strain evidence="11">RB6PN25</strain>
    </source>
</reference>
<comment type="function">
    <text evidence="1">The transhydrogenation between NADH and NADP is coupled to respiration and ATP hydrolysis and functions as a proton pump across the membrane.</text>
</comment>
<evidence type="ECO:0000256" key="3">
    <source>
        <dbReference type="ARBA" id="ARBA00012943"/>
    </source>
</evidence>
<evidence type="ECO:0000256" key="7">
    <source>
        <dbReference type="ARBA" id="ARBA00023027"/>
    </source>
</evidence>
<accession>A0ABT1Q518</accession>
<dbReference type="InterPro" id="IPR007886">
    <property type="entry name" value="AlaDH/PNT_N"/>
</dbReference>
<evidence type="ECO:0000256" key="8">
    <source>
        <dbReference type="ARBA" id="ARBA00048202"/>
    </source>
</evidence>
<sequence>MTGTITAGVLRERAPGERRVAIVPEAVPRLRSAGVDVLVEPGAGQGGWFTDADYAEAQAAVVPADDIRERADVLLCVGPPGAELSAALRPGQALIGMLDPLGRPELVQTWAERRATAISLDLLPRTLSRAQTMDALTSQANVAGYKAALLAADTYGRYFPMLTTAAGTSKPAAVLVLGAGVAGLQAIATARRLGAVVSGYDVRPGSRGEVESLGARFVDLTSVASGAGEGGYARALTEDEQRAQQKELGTHIARSDVVITTARVPGRKPPLLVTAEALRAMRPGSVVVDMGASELGGNVELSEPDRTVVVEGGVTLIGAGNLPSEMAGAASTAYARNITALLAHLLRDGVPPDGALPVDPDDEIQAAVVVTHQGSVLSSSVAAALAAVPTVGGGA</sequence>
<evidence type="ECO:0000259" key="10">
    <source>
        <dbReference type="SMART" id="SM01003"/>
    </source>
</evidence>
<dbReference type="Proteomes" id="UP001057702">
    <property type="component" value="Unassembled WGS sequence"/>
</dbReference>